<keyword evidence="2" id="KW-1185">Reference proteome</keyword>
<evidence type="ECO:0000313" key="1">
    <source>
        <dbReference type="EMBL" id="GGM52660.1"/>
    </source>
</evidence>
<sequence length="243" mass="25141">MRSGLFSLCRCGSGAARGRVGSGMTSETVTADVRGFRGEALPCVVNRHPPGEAVGAALLLPGLGYGARQPGLLYPALLLDELGFDTLTLDTRWNVPAFMDAPQAEQLAWLRADVWAACRAILPGRGGACVVAKSIGTLGLTLLLQGGAVPPGARLVWLTPLLERPEVRAAIAAHAATSLVVIGTQDGQCRPGWLTELTGAGVRVLVLDGVSHALRVEGDVVGTLGALHALMRGLRAFLTGQAA</sequence>
<gene>
    <name evidence="1" type="ORF">GCM10008956_30870</name>
</gene>
<proteinExistence type="predicted"/>
<comment type="caution">
    <text evidence="1">The sequence shown here is derived from an EMBL/GenBank/DDBJ whole genome shotgun (WGS) entry which is preliminary data.</text>
</comment>
<dbReference type="EMBL" id="BMQG01000012">
    <property type="protein sequence ID" value="GGM52660.1"/>
    <property type="molecule type" value="Genomic_DNA"/>
</dbReference>
<name>A0A8H9GR99_9DEIO</name>
<dbReference type="InterPro" id="IPR014762">
    <property type="entry name" value="DNA_mismatch_repair_CS"/>
</dbReference>
<accession>A0A8H9GR99</accession>
<organism evidence="1 2">
    <name type="scientific">Deinococcus arenae</name>
    <dbReference type="NCBI Taxonomy" id="1452751"/>
    <lineage>
        <taxon>Bacteria</taxon>
        <taxon>Thermotogati</taxon>
        <taxon>Deinococcota</taxon>
        <taxon>Deinococci</taxon>
        <taxon>Deinococcales</taxon>
        <taxon>Deinococcaceae</taxon>
        <taxon>Deinococcus</taxon>
    </lineage>
</organism>
<dbReference type="SUPFAM" id="SSF53474">
    <property type="entry name" value="alpha/beta-Hydrolases"/>
    <property type="match status" value="1"/>
</dbReference>
<dbReference type="InterPro" id="IPR029058">
    <property type="entry name" value="AB_hydrolase_fold"/>
</dbReference>
<dbReference type="PROSITE" id="PS00058">
    <property type="entry name" value="DNA_MISMATCH_REPAIR_1"/>
    <property type="match status" value="1"/>
</dbReference>
<evidence type="ECO:0000313" key="2">
    <source>
        <dbReference type="Proteomes" id="UP000600547"/>
    </source>
</evidence>
<dbReference type="Proteomes" id="UP000600547">
    <property type="component" value="Unassembled WGS sequence"/>
</dbReference>
<protein>
    <recommendedName>
        <fullName evidence="3">Alpha/beta hydrolase</fullName>
    </recommendedName>
</protein>
<reference evidence="2" key="1">
    <citation type="journal article" date="2019" name="Int. J. Syst. Evol. Microbiol.">
        <title>The Global Catalogue of Microorganisms (GCM) 10K type strain sequencing project: providing services to taxonomists for standard genome sequencing and annotation.</title>
        <authorList>
            <consortium name="The Broad Institute Genomics Platform"/>
            <consortium name="The Broad Institute Genome Sequencing Center for Infectious Disease"/>
            <person name="Wu L."/>
            <person name="Ma J."/>
        </authorList>
    </citation>
    <scope>NUCLEOTIDE SEQUENCE [LARGE SCALE GENOMIC DNA]</scope>
    <source>
        <strain evidence="2">JCM 31047</strain>
    </source>
</reference>
<dbReference type="AlphaFoldDB" id="A0A8H9GR99"/>
<evidence type="ECO:0008006" key="3">
    <source>
        <dbReference type="Google" id="ProtNLM"/>
    </source>
</evidence>